<evidence type="ECO:0000313" key="2">
    <source>
        <dbReference type="Proteomes" id="UP000027036"/>
    </source>
</evidence>
<dbReference type="RefSeq" id="WP_080698167.1">
    <property type="nucleotide sequence ID" value="NZ_JDSO01000118.1"/>
</dbReference>
<dbReference type="AlphaFoldDB" id="A0A836YYA3"/>
<gene>
    <name evidence="1" type="ORF">HPS10_08510</name>
</gene>
<dbReference type="EMBL" id="JDSO01000118">
    <property type="protein sequence ID" value="KDB46073.1"/>
    <property type="molecule type" value="Genomic_DNA"/>
</dbReference>
<comment type="caution">
    <text evidence="1">The sequence shown here is derived from an EMBL/GenBank/DDBJ whole genome shotgun (WGS) entry which is preliminary data.</text>
</comment>
<sequence length="236" mass="26512">MTQLKTGLVCIATSGNTVDGRYISPKELEEMAQTYDPSYYTALIWYEHSRNGANLGKVLSLTTVKNGNEVKLFAILSPNAFLVELNSKKQKLFTSIEIVPNFANTGKYYLGGLAVTDSPASVGTTMLQFSAGFTQQFKYLMNNFEPLQMFSTHQHNSNQADSSPVQHQYAGLHLRNNHMKVYDEGGKEIIEVDGYKFSFGPAKKTKEYQNTDDPNIKTYQDGTKIAYEINGYTFKF</sequence>
<dbReference type="Proteomes" id="UP000027036">
    <property type="component" value="Unassembled WGS sequence"/>
</dbReference>
<name>A0A836YYA3_GLAPU</name>
<accession>A0A836YYA3</accession>
<reference evidence="1 2" key="1">
    <citation type="submission" date="2014-02" db="EMBL/GenBank/DDBJ databases">
        <title>Comparative genomics of Haemophilus parasuis isolated from pig lungs.</title>
        <authorList>
            <person name="Kittichotirat W."/>
            <person name="Bumgarner R.E."/>
            <person name="Lawrence P."/>
        </authorList>
    </citation>
    <scope>NUCLEOTIDE SEQUENCE [LARGE SCALE GENOMIC DNA]</scope>
    <source>
        <strain evidence="1 2">HPS10</strain>
    </source>
</reference>
<dbReference type="InterPro" id="IPR009228">
    <property type="entry name" value="Capsid_scaffold_GpO"/>
</dbReference>
<protein>
    <submittedName>
        <fullName evidence="1">Phage capsid scaffolding protein</fullName>
    </submittedName>
</protein>
<dbReference type="Pfam" id="PF05929">
    <property type="entry name" value="Phage_GPO"/>
    <property type="match status" value="1"/>
</dbReference>
<proteinExistence type="predicted"/>
<organism evidence="1 2">
    <name type="scientific">Glaesserella parasuis HPS10</name>
    <dbReference type="NCBI Taxonomy" id="1450514"/>
    <lineage>
        <taxon>Bacteria</taxon>
        <taxon>Pseudomonadati</taxon>
        <taxon>Pseudomonadota</taxon>
        <taxon>Gammaproteobacteria</taxon>
        <taxon>Pasteurellales</taxon>
        <taxon>Pasteurellaceae</taxon>
        <taxon>Glaesserella</taxon>
    </lineage>
</organism>
<evidence type="ECO:0000313" key="1">
    <source>
        <dbReference type="EMBL" id="KDB46073.1"/>
    </source>
</evidence>